<feature type="transmembrane region" description="Helical" evidence="7">
    <location>
        <begin position="417"/>
        <end position="439"/>
    </location>
</feature>
<keyword evidence="6 7" id="KW-0472">Membrane</keyword>
<sequence>MWTLYISKIIIYFIFSFIHNYLLVFVMKDHLMDIASETTFSKKNNNVGNPADKLFDVVGCKRILTPTFADYLKHTELVVGRPYAEHTALSEMNIDKTLMQVEVVGTKLFRNAQNICIGELAVDTTGWIDPSDPLTNPDYGNTGVSNGGNEWDCDGKFNNLLKENSELRKRLNTLLLVRENSIDVLMKHVLRTFLNKLNVNLSETDEPIFRKAQVVLSIEDLSVLKRYLQSEKTVEEFGLREDLRFALENFLVESDVRSQNSIFAFLHSILPYLMLFNLLLIFPAAIILIRWVCSFRRLCFVIFISAFGLSYYFAYIRKYQEVLAQRFERANWNGNKLSCSPRGLMSEAFDVLLSYVTIKDKSDCLKSYEDMLIEPILLVDPLQVLAEVISNFLLSPFSIAGHHFNRFFIKFFENTPIHLALLMAIILCLMPLLIVWTFLRIREHIAKERREDESKRRLERIDTQPKIQPCPSPVCSEVEIMDERERKMRRRAIGHDRSSSVVSLREIRRRMERRELE</sequence>
<evidence type="ECO:0000256" key="6">
    <source>
        <dbReference type="ARBA" id="ARBA00023136"/>
    </source>
</evidence>
<evidence type="ECO:0000256" key="5">
    <source>
        <dbReference type="ARBA" id="ARBA00022989"/>
    </source>
</evidence>
<organism evidence="8 9">
    <name type="scientific">Meloidogyne graminicola</name>
    <dbReference type="NCBI Taxonomy" id="189291"/>
    <lineage>
        <taxon>Eukaryota</taxon>
        <taxon>Metazoa</taxon>
        <taxon>Ecdysozoa</taxon>
        <taxon>Nematoda</taxon>
        <taxon>Chromadorea</taxon>
        <taxon>Rhabditida</taxon>
        <taxon>Tylenchina</taxon>
        <taxon>Tylenchomorpha</taxon>
        <taxon>Tylenchoidea</taxon>
        <taxon>Meloidogynidae</taxon>
        <taxon>Meloidogyninae</taxon>
        <taxon>Meloidogyne</taxon>
    </lineage>
</organism>
<reference evidence="8" key="1">
    <citation type="journal article" date="2020" name="Ecol. Evol.">
        <title>Genome structure and content of the rice root-knot nematode (Meloidogyne graminicola).</title>
        <authorList>
            <person name="Phan N.T."/>
            <person name="Danchin E.G.J."/>
            <person name="Klopp C."/>
            <person name="Perfus-Barbeoch L."/>
            <person name="Kozlowski D.K."/>
            <person name="Koutsovoulos G.D."/>
            <person name="Lopez-Roques C."/>
            <person name="Bouchez O."/>
            <person name="Zahm M."/>
            <person name="Besnard G."/>
            <person name="Bellafiore S."/>
        </authorList>
    </citation>
    <scope>NUCLEOTIDE SEQUENCE</scope>
    <source>
        <strain evidence="8">VN-18</strain>
    </source>
</reference>
<comment type="subcellular location">
    <subcellularLocation>
        <location evidence="1">Membrane</location>
        <topology evidence="1">Multi-pass membrane protein</topology>
    </subcellularLocation>
</comment>
<dbReference type="OrthoDB" id="5837276at2759"/>
<dbReference type="AlphaFoldDB" id="A0A8S9ZZZ7"/>
<keyword evidence="5 7" id="KW-1133">Transmembrane helix</keyword>
<protein>
    <recommendedName>
        <fullName evidence="3">Chloride channel CLIC-like protein 1</fullName>
    </recommendedName>
</protein>
<evidence type="ECO:0000256" key="7">
    <source>
        <dbReference type="SAM" id="Phobius"/>
    </source>
</evidence>
<dbReference type="EMBL" id="JABEBT010000009">
    <property type="protein sequence ID" value="KAF7638860.1"/>
    <property type="molecule type" value="Genomic_DNA"/>
</dbReference>
<dbReference type="PANTHER" id="PTHR34093">
    <property type="entry name" value="CHLORIDE CHANNEL CLIC-LIKE PROTEIN 1"/>
    <property type="match status" value="1"/>
</dbReference>
<comment type="similarity">
    <text evidence="2">Belongs to the chloride channel MCLC family.</text>
</comment>
<evidence type="ECO:0000256" key="1">
    <source>
        <dbReference type="ARBA" id="ARBA00004141"/>
    </source>
</evidence>
<dbReference type="InterPro" id="IPR009231">
    <property type="entry name" value="Chloride_chnl_CLIC-like"/>
</dbReference>
<dbReference type="GO" id="GO:0005254">
    <property type="term" value="F:chloride channel activity"/>
    <property type="evidence" value="ECO:0007669"/>
    <property type="project" value="TreeGrafter"/>
</dbReference>
<gene>
    <name evidence="8" type="ORF">Mgra_00001669</name>
</gene>
<feature type="transmembrane region" description="Helical" evidence="7">
    <location>
        <begin position="6"/>
        <end position="26"/>
    </location>
</feature>
<dbReference type="Pfam" id="PF05934">
    <property type="entry name" value="MCLC"/>
    <property type="match status" value="1"/>
</dbReference>
<dbReference type="GO" id="GO:0016020">
    <property type="term" value="C:membrane"/>
    <property type="evidence" value="ECO:0007669"/>
    <property type="project" value="UniProtKB-SubCell"/>
</dbReference>
<accession>A0A8S9ZZZ7</accession>
<dbReference type="GO" id="GO:0005783">
    <property type="term" value="C:endoplasmic reticulum"/>
    <property type="evidence" value="ECO:0007669"/>
    <property type="project" value="TreeGrafter"/>
</dbReference>
<keyword evidence="9" id="KW-1185">Reference proteome</keyword>
<evidence type="ECO:0000256" key="2">
    <source>
        <dbReference type="ARBA" id="ARBA00005944"/>
    </source>
</evidence>
<proteinExistence type="inferred from homology"/>
<evidence type="ECO:0000313" key="9">
    <source>
        <dbReference type="Proteomes" id="UP000605970"/>
    </source>
</evidence>
<evidence type="ECO:0000256" key="4">
    <source>
        <dbReference type="ARBA" id="ARBA00022692"/>
    </source>
</evidence>
<dbReference type="Proteomes" id="UP000605970">
    <property type="component" value="Unassembled WGS sequence"/>
</dbReference>
<comment type="caution">
    <text evidence="8">The sequence shown here is derived from an EMBL/GenBank/DDBJ whole genome shotgun (WGS) entry which is preliminary data.</text>
</comment>
<evidence type="ECO:0000256" key="3">
    <source>
        <dbReference type="ARBA" id="ARBA00015571"/>
    </source>
</evidence>
<evidence type="ECO:0000313" key="8">
    <source>
        <dbReference type="EMBL" id="KAF7638860.1"/>
    </source>
</evidence>
<feature type="transmembrane region" description="Helical" evidence="7">
    <location>
        <begin position="269"/>
        <end position="289"/>
    </location>
</feature>
<keyword evidence="4 7" id="KW-0812">Transmembrane</keyword>
<dbReference type="PANTHER" id="PTHR34093:SF1">
    <property type="entry name" value="CHLORIDE CHANNEL CLIC-LIKE PROTEIN 1"/>
    <property type="match status" value="1"/>
</dbReference>
<name>A0A8S9ZZZ7_9BILA</name>
<feature type="transmembrane region" description="Helical" evidence="7">
    <location>
        <begin position="295"/>
        <end position="316"/>
    </location>
</feature>